<dbReference type="PANTHER" id="PTHR36151:SF3">
    <property type="entry name" value="ER-BOUND OXYGENASE MPAB_MPAB'_RUBBER OXYGENASE CATALYTIC DOMAIN-CONTAINING PROTEIN"/>
    <property type="match status" value="1"/>
</dbReference>
<dbReference type="AlphaFoldDB" id="A0A7W7GXU3"/>
<sequence length="281" mass="30962">MEDGLFPADAVVRRVAGESLLLAGGGRATLLQIAHPAVAQGVYEHSDFAERPLDRLRTTLSYVYAVLFGTRAEALAVSRAVTTLHRRVVGPGYDAGDPGLQVWVNATLFDTATLLHQRLFGPLPPADLDVCYQQYSVLATSIGCPEDAWPADRDAFGRYWDQMIRTLPVGAPAREIATALLRPRNLPVALRPGIPLHRFVTVGLLPAPIRAGYGFTWSARQQRRLDRALSVTSAVYPRLPVRLRHGLKDHYLRDLRQRMAGRRQPRWTPRSPSGAPTPPGA</sequence>
<gene>
    <name evidence="3" type="ORF">BJY16_003722</name>
</gene>
<feature type="domain" description="ER-bound oxygenase mpaB/mpaB'/Rubber oxygenase catalytic" evidence="2">
    <location>
        <begin position="14"/>
        <end position="232"/>
    </location>
</feature>
<protein>
    <submittedName>
        <fullName evidence="3">Uncharacterized protein (DUF2236 family)</fullName>
    </submittedName>
</protein>
<evidence type="ECO:0000313" key="3">
    <source>
        <dbReference type="EMBL" id="MBB4740263.1"/>
    </source>
</evidence>
<dbReference type="GO" id="GO:0016491">
    <property type="term" value="F:oxidoreductase activity"/>
    <property type="evidence" value="ECO:0007669"/>
    <property type="project" value="InterPro"/>
</dbReference>
<dbReference type="InterPro" id="IPR018713">
    <property type="entry name" value="MPAB/Lcp_cat_dom"/>
</dbReference>
<feature type="region of interest" description="Disordered" evidence="1">
    <location>
        <begin position="258"/>
        <end position="281"/>
    </location>
</feature>
<reference evidence="3 4" key="1">
    <citation type="submission" date="2020-08" db="EMBL/GenBank/DDBJ databases">
        <title>Sequencing the genomes of 1000 actinobacteria strains.</title>
        <authorList>
            <person name="Klenk H.-P."/>
        </authorList>
    </citation>
    <scope>NUCLEOTIDE SEQUENCE [LARGE SCALE GENOMIC DNA]</scope>
    <source>
        <strain evidence="3 4">DSM 45809</strain>
    </source>
</reference>
<dbReference type="Proteomes" id="UP000546162">
    <property type="component" value="Unassembled WGS sequence"/>
</dbReference>
<dbReference type="PANTHER" id="PTHR36151">
    <property type="entry name" value="BLR2777 PROTEIN"/>
    <property type="match status" value="1"/>
</dbReference>
<keyword evidence="4" id="KW-1185">Reference proteome</keyword>
<evidence type="ECO:0000256" key="1">
    <source>
        <dbReference type="SAM" id="MobiDB-lite"/>
    </source>
</evidence>
<proteinExistence type="predicted"/>
<dbReference type="EMBL" id="JACHNB010000001">
    <property type="protein sequence ID" value="MBB4740263.1"/>
    <property type="molecule type" value="Genomic_DNA"/>
</dbReference>
<comment type="caution">
    <text evidence="3">The sequence shown here is derived from an EMBL/GenBank/DDBJ whole genome shotgun (WGS) entry which is preliminary data.</text>
</comment>
<evidence type="ECO:0000313" key="4">
    <source>
        <dbReference type="Proteomes" id="UP000546162"/>
    </source>
</evidence>
<dbReference type="RefSeq" id="WP_185040687.1">
    <property type="nucleotide sequence ID" value="NZ_BOMR01000159.1"/>
</dbReference>
<evidence type="ECO:0000259" key="2">
    <source>
        <dbReference type="Pfam" id="PF09995"/>
    </source>
</evidence>
<organism evidence="3 4">
    <name type="scientific">Actinoplanes octamycinicus</name>
    <dbReference type="NCBI Taxonomy" id="135948"/>
    <lineage>
        <taxon>Bacteria</taxon>
        <taxon>Bacillati</taxon>
        <taxon>Actinomycetota</taxon>
        <taxon>Actinomycetes</taxon>
        <taxon>Micromonosporales</taxon>
        <taxon>Micromonosporaceae</taxon>
        <taxon>Actinoplanes</taxon>
    </lineage>
</organism>
<accession>A0A7W7GXU3</accession>
<name>A0A7W7GXU3_9ACTN</name>
<dbReference type="Pfam" id="PF09995">
    <property type="entry name" value="MPAB_Lcp_cat"/>
    <property type="match status" value="1"/>
</dbReference>